<dbReference type="Proteomes" id="UP000095281">
    <property type="component" value="Unplaced"/>
</dbReference>
<dbReference type="WBParaSite" id="MhA1_Contig95.frz3.gene8">
    <property type="protein sequence ID" value="MhA1_Contig95.frz3.gene8"/>
    <property type="gene ID" value="MhA1_Contig95.frz3.gene8"/>
</dbReference>
<protein>
    <submittedName>
        <fullName evidence="3">Uncharacterized protein</fullName>
    </submittedName>
</protein>
<feature type="region of interest" description="Disordered" evidence="1">
    <location>
        <begin position="1"/>
        <end position="22"/>
    </location>
</feature>
<dbReference type="AlphaFoldDB" id="A0A1I8C131"/>
<name>A0A1I8C131_MELHA</name>
<accession>A0A1I8C131</accession>
<sequence>MEKVMIERQREVTGNYNYGDEDNAKVEDWDYYQEEDGKSRTQKIISKINEDTTERNELKNGKKKLRKRGGKGSRFN</sequence>
<feature type="region of interest" description="Disordered" evidence="1">
    <location>
        <begin position="40"/>
        <end position="76"/>
    </location>
</feature>
<feature type="compositionally biased region" description="Basic residues" evidence="1">
    <location>
        <begin position="61"/>
        <end position="76"/>
    </location>
</feature>
<organism evidence="2 3">
    <name type="scientific">Meloidogyne hapla</name>
    <name type="common">Root-knot nematode worm</name>
    <dbReference type="NCBI Taxonomy" id="6305"/>
    <lineage>
        <taxon>Eukaryota</taxon>
        <taxon>Metazoa</taxon>
        <taxon>Ecdysozoa</taxon>
        <taxon>Nematoda</taxon>
        <taxon>Chromadorea</taxon>
        <taxon>Rhabditida</taxon>
        <taxon>Tylenchina</taxon>
        <taxon>Tylenchomorpha</taxon>
        <taxon>Tylenchoidea</taxon>
        <taxon>Meloidogynidae</taxon>
        <taxon>Meloidogyninae</taxon>
        <taxon>Meloidogyne</taxon>
    </lineage>
</organism>
<reference evidence="3" key="1">
    <citation type="submission" date="2016-11" db="UniProtKB">
        <authorList>
            <consortium name="WormBaseParasite"/>
        </authorList>
    </citation>
    <scope>IDENTIFICATION</scope>
</reference>
<feature type="compositionally biased region" description="Basic and acidic residues" evidence="1">
    <location>
        <begin position="48"/>
        <end position="60"/>
    </location>
</feature>
<evidence type="ECO:0000256" key="1">
    <source>
        <dbReference type="SAM" id="MobiDB-lite"/>
    </source>
</evidence>
<evidence type="ECO:0000313" key="2">
    <source>
        <dbReference type="Proteomes" id="UP000095281"/>
    </source>
</evidence>
<feature type="compositionally biased region" description="Basic and acidic residues" evidence="1">
    <location>
        <begin position="1"/>
        <end position="11"/>
    </location>
</feature>
<keyword evidence="2" id="KW-1185">Reference proteome</keyword>
<proteinExistence type="predicted"/>
<evidence type="ECO:0000313" key="3">
    <source>
        <dbReference type="WBParaSite" id="MhA1_Contig95.frz3.gene8"/>
    </source>
</evidence>